<evidence type="ECO:0000259" key="9">
    <source>
        <dbReference type="PROSITE" id="PS51057"/>
    </source>
</evidence>
<dbReference type="PANTHER" id="PTHR45636">
    <property type="entry name" value="PAIRED BOX PROTEIN PAX-6-RELATED-RELATED"/>
    <property type="match status" value="1"/>
</dbReference>
<dbReference type="GeneID" id="109056105"/>
<keyword evidence="6" id="KW-0804">Transcription</keyword>
<feature type="region of interest" description="Disordered" evidence="8">
    <location>
        <begin position="155"/>
        <end position="175"/>
    </location>
</feature>
<comment type="subcellular location">
    <subcellularLocation>
        <location evidence="1">Nucleus</location>
    </subcellularLocation>
</comment>
<dbReference type="InterPro" id="IPR043182">
    <property type="entry name" value="PAIRED_DNA-bd_dom"/>
</dbReference>
<keyword evidence="7" id="KW-0539">Nucleus</keyword>
<dbReference type="FunFam" id="1.10.10.10:FF:000003">
    <property type="entry name" value="Paired box protein Pax-6"/>
    <property type="match status" value="1"/>
</dbReference>
<name>A0A9Q9X0U7_CYPCA</name>
<dbReference type="InterPro" id="IPR001523">
    <property type="entry name" value="Paired_dom"/>
</dbReference>
<dbReference type="Pfam" id="PF00292">
    <property type="entry name" value="PAX"/>
    <property type="match status" value="1"/>
</dbReference>
<dbReference type="GO" id="GO:0009952">
    <property type="term" value="P:anterior/posterior pattern specification"/>
    <property type="evidence" value="ECO:0007669"/>
    <property type="project" value="UniProtKB-ARBA"/>
</dbReference>
<evidence type="ECO:0000256" key="5">
    <source>
        <dbReference type="ARBA" id="ARBA00023125"/>
    </source>
</evidence>
<dbReference type="PROSITE" id="PS51057">
    <property type="entry name" value="PAIRED_2"/>
    <property type="match status" value="1"/>
</dbReference>
<protein>
    <submittedName>
        <fullName evidence="10">Paired box protein Pax-2a isoform X2</fullName>
    </submittedName>
</protein>
<dbReference type="AlphaFoldDB" id="A0A9Q9X0U7"/>
<dbReference type="PANTHER" id="PTHR45636:SF19">
    <property type="entry name" value="PAIRED BOX PROTEIN PAX-2"/>
    <property type="match status" value="1"/>
</dbReference>
<dbReference type="CDD" id="cd00131">
    <property type="entry name" value="PAX"/>
    <property type="match status" value="1"/>
</dbReference>
<keyword evidence="2" id="KW-0217">Developmental protein</keyword>
<gene>
    <name evidence="10" type="primary">LOC109056105</name>
</gene>
<dbReference type="RefSeq" id="XP_042593075.1">
    <property type="nucleotide sequence ID" value="XM_042737141.1"/>
</dbReference>
<feature type="compositionally biased region" description="Polar residues" evidence="8">
    <location>
        <begin position="155"/>
        <end position="172"/>
    </location>
</feature>
<dbReference type="InterPro" id="IPR043565">
    <property type="entry name" value="PAX_fam"/>
</dbReference>
<evidence type="ECO:0000256" key="3">
    <source>
        <dbReference type="ARBA" id="ARBA00022724"/>
    </source>
</evidence>
<organism evidence="10">
    <name type="scientific">Cyprinus carpio</name>
    <name type="common">Common carp</name>
    <dbReference type="NCBI Taxonomy" id="7962"/>
    <lineage>
        <taxon>Eukaryota</taxon>
        <taxon>Metazoa</taxon>
        <taxon>Chordata</taxon>
        <taxon>Craniata</taxon>
        <taxon>Vertebrata</taxon>
        <taxon>Euteleostomi</taxon>
        <taxon>Actinopterygii</taxon>
        <taxon>Neopterygii</taxon>
        <taxon>Teleostei</taxon>
        <taxon>Ostariophysi</taxon>
        <taxon>Cypriniformes</taxon>
        <taxon>Cyprinidae</taxon>
        <taxon>Cyprininae</taxon>
        <taxon>Cyprinus</taxon>
    </lineage>
</organism>
<dbReference type="PROSITE" id="PS00034">
    <property type="entry name" value="PAIRED_1"/>
    <property type="match status" value="1"/>
</dbReference>
<evidence type="ECO:0000256" key="6">
    <source>
        <dbReference type="ARBA" id="ARBA00023163"/>
    </source>
</evidence>
<keyword evidence="3" id="KW-0563">Paired box</keyword>
<feature type="domain" description="Paired" evidence="9">
    <location>
        <begin position="19"/>
        <end position="152"/>
    </location>
</feature>
<evidence type="ECO:0000256" key="1">
    <source>
        <dbReference type="ARBA" id="ARBA00004123"/>
    </source>
</evidence>
<feature type="region of interest" description="Disordered" evidence="8">
    <location>
        <begin position="246"/>
        <end position="265"/>
    </location>
</feature>
<evidence type="ECO:0000313" key="10">
    <source>
        <dbReference type="RefSeq" id="XP_042593075.1"/>
    </source>
</evidence>
<proteinExistence type="predicted"/>
<dbReference type="GO" id="GO:0005634">
    <property type="term" value="C:nucleus"/>
    <property type="evidence" value="ECO:0007669"/>
    <property type="project" value="UniProtKB-SubCell"/>
</dbReference>
<evidence type="ECO:0000256" key="2">
    <source>
        <dbReference type="ARBA" id="ARBA00022473"/>
    </source>
</evidence>
<evidence type="ECO:0000256" key="7">
    <source>
        <dbReference type="ARBA" id="ARBA00023242"/>
    </source>
</evidence>
<reference evidence="10" key="1">
    <citation type="submission" date="2025-08" db="UniProtKB">
        <authorList>
            <consortium name="RefSeq"/>
        </authorList>
    </citation>
    <scope>IDENTIFICATION</scope>
    <source>
        <tissue evidence="10">Muscle</tissue>
    </source>
</reference>
<accession>A0A9Q9X0U7</accession>
<dbReference type="SMART" id="SM00351">
    <property type="entry name" value="PAX"/>
    <property type="match status" value="1"/>
</dbReference>
<keyword evidence="5" id="KW-0238">DNA-binding</keyword>
<keyword evidence="4" id="KW-0805">Transcription regulation</keyword>
<evidence type="ECO:0000256" key="8">
    <source>
        <dbReference type="SAM" id="MobiDB-lite"/>
    </source>
</evidence>
<sequence length="449" mass="48380">MDIHCKADPFSAMHLSHIGHGGVNQLGGVFVNGRPLPDVVRQRIVELAHQGVRPCDISRQLRVSHGCVSKILGSYQKDLIRYYETGSIKPGVIGGSKPKVATPKVVDKIAEYKRQNPTMFAWEIRDRLLAEGVCDNDTVPSVSSINRIIRTKVQQPFHPSSDGTGTPLTTAGHTIGDLESTPYTLTYSCALSVPSTASPPVSSASNDPVGSYSINGILGIPRSNGEKRKRDDVLWSGNHLDGRKIGYYGSDGSGPNSDSQGSVESLRKHLRADAFTQQQLEALDRVFERPSYPDVFPTSEHIKPEQANEYSLPALNPGLDEVKPSLSTSVSSDLGSSVSQSYPVVTGRDMASTTLPGYPPHVPPTGQGSYPTSTLAGMVPGSDFSGNPYSHPQYTTYNEAWRFSNPALLMPHPGAPPLPLLPLPMTATSYHGNPIKLQDHGHGLHIVPV</sequence>
<dbReference type="Pfam" id="PF12403">
    <property type="entry name" value="Pax2_C"/>
    <property type="match status" value="1"/>
</dbReference>
<dbReference type="Proteomes" id="UP001155660">
    <property type="component" value="Chromosome B13"/>
</dbReference>
<dbReference type="GO" id="GO:0000978">
    <property type="term" value="F:RNA polymerase II cis-regulatory region sequence-specific DNA binding"/>
    <property type="evidence" value="ECO:0007669"/>
    <property type="project" value="TreeGrafter"/>
</dbReference>
<dbReference type="InterPro" id="IPR022130">
    <property type="entry name" value="Pax2_C"/>
</dbReference>
<dbReference type="GO" id="GO:0048593">
    <property type="term" value="P:camera-type eye morphogenesis"/>
    <property type="evidence" value="ECO:0007669"/>
    <property type="project" value="UniProtKB-ARBA"/>
</dbReference>
<evidence type="ECO:0000256" key="4">
    <source>
        <dbReference type="ARBA" id="ARBA00023015"/>
    </source>
</evidence>
<feature type="compositionally biased region" description="Polar residues" evidence="8">
    <location>
        <begin position="253"/>
        <end position="263"/>
    </location>
</feature>
<dbReference type="GO" id="GO:0000981">
    <property type="term" value="F:DNA-binding transcription factor activity, RNA polymerase II-specific"/>
    <property type="evidence" value="ECO:0007669"/>
    <property type="project" value="TreeGrafter"/>
</dbReference>
<dbReference type="GO" id="GO:0030902">
    <property type="term" value="P:hindbrain development"/>
    <property type="evidence" value="ECO:0007669"/>
    <property type="project" value="UniProtKB-ARBA"/>
</dbReference>
<dbReference type="FunFam" id="1.10.10.10:FF:000013">
    <property type="entry name" value="Paired box 8 isoform 1"/>
    <property type="match status" value="1"/>
</dbReference>